<keyword evidence="2" id="KW-0472">Membrane</keyword>
<dbReference type="Pfam" id="PF20712">
    <property type="entry name" value="CyanoTRADDas_TM"/>
    <property type="match status" value="1"/>
</dbReference>
<dbReference type="Proteomes" id="UP001500689">
    <property type="component" value="Unassembled WGS sequence"/>
</dbReference>
<feature type="transmembrane region" description="Helical" evidence="2">
    <location>
        <begin position="64"/>
        <end position="85"/>
    </location>
</feature>
<evidence type="ECO:0000256" key="1">
    <source>
        <dbReference type="SAM" id="MobiDB-lite"/>
    </source>
</evidence>
<protein>
    <recommendedName>
        <fullName evidence="3">Cyanobacterial TRADD-N associated 2 transmembrane domain-containing protein</fullName>
    </recommendedName>
</protein>
<keyword evidence="2" id="KW-1133">Transmembrane helix</keyword>
<dbReference type="EMBL" id="BAAAZN010000016">
    <property type="protein sequence ID" value="GAA3570726.1"/>
    <property type="molecule type" value="Genomic_DNA"/>
</dbReference>
<accession>A0ABP6XPW7</accession>
<keyword evidence="2" id="KW-0812">Transmembrane</keyword>
<reference evidence="5" key="1">
    <citation type="journal article" date="2019" name="Int. J. Syst. Evol. Microbiol.">
        <title>The Global Catalogue of Microorganisms (GCM) 10K type strain sequencing project: providing services to taxonomists for standard genome sequencing and annotation.</title>
        <authorList>
            <consortium name="The Broad Institute Genomics Platform"/>
            <consortium name="The Broad Institute Genome Sequencing Center for Infectious Disease"/>
            <person name="Wu L."/>
            <person name="Ma J."/>
        </authorList>
    </citation>
    <scope>NUCLEOTIDE SEQUENCE [LARGE SCALE GENOMIC DNA]</scope>
    <source>
        <strain evidence="5">JCM 16898</strain>
    </source>
</reference>
<gene>
    <name evidence="4" type="ORF">GCM10022222_63530</name>
</gene>
<feature type="region of interest" description="Disordered" evidence="1">
    <location>
        <begin position="162"/>
        <end position="185"/>
    </location>
</feature>
<evidence type="ECO:0000313" key="5">
    <source>
        <dbReference type="Proteomes" id="UP001500689"/>
    </source>
</evidence>
<feature type="transmembrane region" description="Helical" evidence="2">
    <location>
        <begin position="33"/>
        <end position="58"/>
    </location>
</feature>
<name>A0ABP6XPW7_9PSEU</name>
<dbReference type="InterPro" id="IPR048567">
    <property type="entry name" value="CyanoTRADDas_TM"/>
</dbReference>
<evidence type="ECO:0000259" key="3">
    <source>
        <dbReference type="Pfam" id="PF20712"/>
    </source>
</evidence>
<proteinExistence type="predicted"/>
<organism evidence="4 5">
    <name type="scientific">Amycolatopsis ultiminotia</name>
    <dbReference type="NCBI Taxonomy" id="543629"/>
    <lineage>
        <taxon>Bacteria</taxon>
        <taxon>Bacillati</taxon>
        <taxon>Actinomycetota</taxon>
        <taxon>Actinomycetes</taxon>
        <taxon>Pseudonocardiales</taxon>
        <taxon>Pseudonocardiaceae</taxon>
        <taxon>Amycolatopsis</taxon>
    </lineage>
</organism>
<dbReference type="RefSeq" id="WP_344866469.1">
    <property type="nucleotide sequence ID" value="NZ_BAAAZN010000016.1"/>
</dbReference>
<evidence type="ECO:0000256" key="2">
    <source>
        <dbReference type="SAM" id="Phobius"/>
    </source>
</evidence>
<feature type="domain" description="Cyanobacterial TRADD-N associated 2 transmembrane" evidence="3">
    <location>
        <begin position="28"/>
        <end position="93"/>
    </location>
</feature>
<comment type="caution">
    <text evidence="4">The sequence shown here is derived from an EMBL/GenBank/DDBJ whole genome shotgun (WGS) entry which is preliminary data.</text>
</comment>
<evidence type="ECO:0000313" key="4">
    <source>
        <dbReference type="EMBL" id="GAA3570726.1"/>
    </source>
</evidence>
<sequence>MSTEQLAETLREHSDGNARLTVKYYVHARQQTAISFMLSISFAVIGFVVFGLAAASYLRNPDQAGGAIIATVAGAVNEAIGFLFFQRADKARDLMIAMIDRLRTDREADRQFISALGVIDQVQNIAVQDSLRAAIAIQFAGCSPTSLSDISSLAESKAFSQATKDSPNIYVNGPSSFSGNGADAS</sequence>
<keyword evidence="5" id="KW-1185">Reference proteome</keyword>